<dbReference type="PANTHER" id="PTHR30068:SF4">
    <property type="entry name" value="URONATE ISOMERASE"/>
    <property type="match status" value="1"/>
</dbReference>
<evidence type="ECO:0000256" key="2">
    <source>
        <dbReference type="ARBA" id="ARBA00004892"/>
    </source>
</evidence>
<dbReference type="GO" id="GO:0042840">
    <property type="term" value="P:D-glucuronate catabolic process"/>
    <property type="evidence" value="ECO:0007669"/>
    <property type="project" value="TreeGrafter"/>
</dbReference>
<dbReference type="InterPro" id="IPR032466">
    <property type="entry name" value="Metal_Hydrolase"/>
</dbReference>
<evidence type="ECO:0000256" key="7">
    <source>
        <dbReference type="HAMAP-Rule" id="MF_00675"/>
    </source>
</evidence>
<dbReference type="Pfam" id="PF02614">
    <property type="entry name" value="UxaC"/>
    <property type="match status" value="1"/>
</dbReference>
<dbReference type="GO" id="GO:0008880">
    <property type="term" value="F:glucuronate isomerase activity"/>
    <property type="evidence" value="ECO:0007669"/>
    <property type="project" value="UniProtKB-UniRule"/>
</dbReference>
<evidence type="ECO:0000256" key="1">
    <source>
        <dbReference type="ARBA" id="ARBA00001165"/>
    </source>
</evidence>
<protein>
    <recommendedName>
        <fullName evidence="5 7">Uronate isomerase</fullName>
        <ecNumber evidence="4 7">5.3.1.12</ecNumber>
    </recommendedName>
    <alternativeName>
        <fullName evidence="7">Glucuronate isomerase</fullName>
    </alternativeName>
    <alternativeName>
        <fullName evidence="7">Uronic isomerase</fullName>
    </alternativeName>
</protein>
<dbReference type="AlphaFoldDB" id="A0A0M1N1G0"/>
<name>A0A0M1N1G0_9BACL</name>
<accession>A0A0M1N1G0</accession>
<evidence type="ECO:0000313" key="8">
    <source>
        <dbReference type="EMBL" id="KOR75993.1"/>
    </source>
</evidence>
<reference evidence="9" key="1">
    <citation type="submission" date="2015-08" db="EMBL/GenBank/DDBJ databases">
        <title>Genome sequencing project for genomic taxonomy and phylogenomics of Bacillus-like bacteria.</title>
        <authorList>
            <person name="Liu B."/>
            <person name="Wang J."/>
            <person name="Zhu Y."/>
            <person name="Liu G."/>
            <person name="Chen Q."/>
            <person name="Chen Z."/>
            <person name="Lan J."/>
            <person name="Che J."/>
            <person name="Ge C."/>
            <person name="Shi H."/>
            <person name="Pan Z."/>
            <person name="Liu X."/>
        </authorList>
    </citation>
    <scope>NUCLEOTIDE SEQUENCE [LARGE SCALE GENOMIC DNA]</scope>
    <source>
        <strain evidence="9">FJAT-22460</strain>
    </source>
</reference>
<dbReference type="NCBIfam" id="NF002794">
    <property type="entry name" value="PRK02925.1"/>
    <property type="match status" value="1"/>
</dbReference>
<dbReference type="PANTHER" id="PTHR30068">
    <property type="entry name" value="URONATE ISOMERASE"/>
    <property type="match status" value="1"/>
</dbReference>
<dbReference type="SUPFAM" id="SSF51556">
    <property type="entry name" value="Metallo-dependent hydrolases"/>
    <property type="match status" value="1"/>
</dbReference>
<dbReference type="RefSeq" id="WP_054405159.1">
    <property type="nucleotide sequence ID" value="NZ_LIUT01000008.1"/>
</dbReference>
<comment type="caution">
    <text evidence="8">The sequence shown here is derived from an EMBL/GenBank/DDBJ whole genome shotgun (WGS) entry which is preliminary data.</text>
</comment>
<evidence type="ECO:0000313" key="9">
    <source>
        <dbReference type="Proteomes" id="UP000036932"/>
    </source>
</evidence>
<gene>
    <name evidence="7" type="primary">uxaC</name>
    <name evidence="8" type="ORF">AM231_25420</name>
</gene>
<dbReference type="HAMAP" id="MF_00675">
    <property type="entry name" value="UxaC"/>
    <property type="match status" value="1"/>
</dbReference>
<keyword evidence="6 7" id="KW-0413">Isomerase</keyword>
<dbReference type="GO" id="GO:0019698">
    <property type="term" value="P:D-galacturonate catabolic process"/>
    <property type="evidence" value="ECO:0007669"/>
    <property type="project" value="TreeGrafter"/>
</dbReference>
<dbReference type="Gene3D" id="3.20.20.140">
    <property type="entry name" value="Metal-dependent hydrolases"/>
    <property type="match status" value="1"/>
</dbReference>
<dbReference type="EMBL" id="LIUT01000008">
    <property type="protein sequence ID" value="KOR75993.1"/>
    <property type="molecule type" value="Genomic_DNA"/>
</dbReference>
<dbReference type="Proteomes" id="UP000036932">
    <property type="component" value="Unassembled WGS sequence"/>
</dbReference>
<sequence length="468" mass="54219">MKKFMDHDFLLSTDTAVRLYENAAEKLPIFDFHCHLDPKEVWENKPYRNITELWLGGDHYKWRAMRMHGIGEEYITGDSDDWDKFRAWADTVQHLIGNPLYHWTHLELKNVFGIEKILGPDTAREIWDECNEKLKDPDCLPRSLIERARVQFIGTTDDPLSSLEYHKLLSSDDSFSTIIAPTFRPDGALFIERPAYVSWIEKLGDVSGQPVDSLDTFLLALRSRVDYFHENGGRASDHDIQSMEYIQSSRSEIMAIFNKRIQGEELSHREIAAYRSFMLKELGKMYADKQWVMQLHMGALRNNNTNMKNRIGTDTGFDSVGETNLAEGLSRFLDDLDQENALPRTVLFNLNPKDNAVLAGMMGNFYEEGIPGKIQFGSGWWFNDHIDGMEKQMRDLANVGLLSHFIGMLTDSRSFLSYARHEYFRRILCNILGDWAENGLVPRDMKLLEQMVRNIGYDNAREYFLSRP</sequence>
<dbReference type="EC" id="5.3.1.12" evidence="4 7"/>
<evidence type="ECO:0000256" key="4">
    <source>
        <dbReference type="ARBA" id="ARBA00012546"/>
    </source>
</evidence>
<keyword evidence="9" id="KW-1185">Reference proteome</keyword>
<organism evidence="8 9">
    <name type="scientific">Paenibacillus solani</name>
    <dbReference type="NCBI Taxonomy" id="1705565"/>
    <lineage>
        <taxon>Bacteria</taxon>
        <taxon>Bacillati</taxon>
        <taxon>Bacillota</taxon>
        <taxon>Bacilli</taxon>
        <taxon>Bacillales</taxon>
        <taxon>Paenibacillaceae</taxon>
        <taxon>Paenibacillus</taxon>
    </lineage>
</organism>
<dbReference type="UniPathway" id="UPA00246"/>
<evidence type="ECO:0000256" key="6">
    <source>
        <dbReference type="ARBA" id="ARBA00023235"/>
    </source>
</evidence>
<dbReference type="PATRIC" id="fig|1705565.3.peg.1272"/>
<comment type="catalytic activity">
    <reaction evidence="1 7">
        <text>D-glucuronate = D-fructuronate</text>
        <dbReference type="Rhea" id="RHEA:13049"/>
        <dbReference type="ChEBI" id="CHEBI:58720"/>
        <dbReference type="ChEBI" id="CHEBI:59863"/>
        <dbReference type="EC" id="5.3.1.12"/>
    </reaction>
</comment>
<comment type="catalytic activity">
    <reaction evidence="7">
        <text>aldehydo-D-galacturonate = keto-D-tagaturonate</text>
        <dbReference type="Rhea" id="RHEA:27702"/>
        <dbReference type="ChEBI" id="CHEBI:12952"/>
        <dbReference type="ChEBI" id="CHEBI:17886"/>
    </reaction>
</comment>
<comment type="similarity">
    <text evidence="3 7">Belongs to the metallo-dependent hydrolases superfamily. Uronate isomerase family.</text>
</comment>
<dbReference type="OrthoDB" id="9766564at2"/>
<evidence type="ECO:0000256" key="5">
    <source>
        <dbReference type="ARBA" id="ARBA00020555"/>
    </source>
</evidence>
<evidence type="ECO:0000256" key="3">
    <source>
        <dbReference type="ARBA" id="ARBA00008397"/>
    </source>
</evidence>
<comment type="pathway">
    <text evidence="2 7">Carbohydrate metabolism; pentose and glucuronate interconversion.</text>
</comment>
<dbReference type="InterPro" id="IPR003766">
    <property type="entry name" value="Uronate_isomerase"/>
</dbReference>
<proteinExistence type="inferred from homology"/>
<dbReference type="Gene3D" id="1.10.2020.10">
    <property type="entry name" value="uronate isomerase, domain 2, chain A"/>
    <property type="match status" value="1"/>
</dbReference>